<dbReference type="InterPro" id="IPR015720">
    <property type="entry name" value="Emp24-like"/>
</dbReference>
<dbReference type="EMBL" id="CAJZBQ010000063">
    <property type="protein sequence ID" value="CAG9335902.1"/>
    <property type="molecule type" value="Genomic_DNA"/>
</dbReference>
<keyword evidence="11" id="KW-1185">Reference proteome</keyword>
<name>A0AAU9KA51_9CILI</name>
<evidence type="ECO:0000256" key="8">
    <source>
        <dbReference type="SAM" id="Phobius"/>
    </source>
</evidence>
<dbReference type="AlphaFoldDB" id="A0AAU9KA51"/>
<evidence type="ECO:0000313" key="10">
    <source>
        <dbReference type="EMBL" id="CAG9335902.1"/>
    </source>
</evidence>
<reference evidence="10" key="1">
    <citation type="submission" date="2021-09" db="EMBL/GenBank/DDBJ databases">
        <authorList>
            <consortium name="AG Swart"/>
            <person name="Singh M."/>
            <person name="Singh A."/>
            <person name="Seah K."/>
            <person name="Emmerich C."/>
        </authorList>
    </citation>
    <scope>NUCLEOTIDE SEQUENCE</scope>
    <source>
        <strain evidence="10">ATCC30299</strain>
    </source>
</reference>
<dbReference type="PROSITE" id="PS50866">
    <property type="entry name" value="GOLD"/>
    <property type="match status" value="1"/>
</dbReference>
<comment type="caution">
    <text evidence="10">The sequence shown here is derived from an EMBL/GenBank/DDBJ whole genome shotgun (WGS) entry which is preliminary data.</text>
</comment>
<keyword evidence="5 8" id="KW-1133">Transmembrane helix</keyword>
<evidence type="ECO:0000256" key="6">
    <source>
        <dbReference type="ARBA" id="ARBA00023136"/>
    </source>
</evidence>
<evidence type="ECO:0000256" key="2">
    <source>
        <dbReference type="ARBA" id="ARBA00007104"/>
    </source>
</evidence>
<evidence type="ECO:0000256" key="1">
    <source>
        <dbReference type="ARBA" id="ARBA00004479"/>
    </source>
</evidence>
<dbReference type="SMART" id="SM01190">
    <property type="entry name" value="EMP24_GP25L"/>
    <property type="match status" value="1"/>
</dbReference>
<keyword evidence="6 8" id="KW-0472">Membrane</keyword>
<dbReference type="PANTHER" id="PTHR22811">
    <property type="entry name" value="TRANSMEMBRANE EMP24 DOMAIN-CONTAINING PROTEIN"/>
    <property type="match status" value="1"/>
</dbReference>
<dbReference type="Proteomes" id="UP001162131">
    <property type="component" value="Unassembled WGS sequence"/>
</dbReference>
<proteinExistence type="inferred from homology"/>
<evidence type="ECO:0000256" key="7">
    <source>
        <dbReference type="RuleBase" id="RU003827"/>
    </source>
</evidence>
<comment type="similarity">
    <text evidence="2 7">Belongs to the EMP24/GP25L family.</text>
</comment>
<protein>
    <recommendedName>
        <fullName evidence="9">GOLD domain-containing protein</fullName>
    </recommendedName>
</protein>
<evidence type="ECO:0000256" key="5">
    <source>
        <dbReference type="ARBA" id="ARBA00022989"/>
    </source>
</evidence>
<sequence>MLAFLCLLVGTAHALFFNLPGKTEQCFAVTVSRGAELWGVYIVSGEGDQNVLARVTGPDGRVHFQSKPKAREGSFELTPEPTGDYRLCFQAKDSRQKTISFEFSSQEKVVEDKLATEEEMTPLKETLKQLSRNLDSVYRNIHFYERREKIHRDLAERTCDRVLWSAMGKIFVLCVISLMQIFMLRSFFDSKKSTGV</sequence>
<evidence type="ECO:0000313" key="11">
    <source>
        <dbReference type="Proteomes" id="UP001162131"/>
    </source>
</evidence>
<dbReference type="InterPro" id="IPR009038">
    <property type="entry name" value="GOLD_dom"/>
</dbReference>
<organism evidence="10 11">
    <name type="scientific">Blepharisma stoltei</name>
    <dbReference type="NCBI Taxonomy" id="1481888"/>
    <lineage>
        <taxon>Eukaryota</taxon>
        <taxon>Sar</taxon>
        <taxon>Alveolata</taxon>
        <taxon>Ciliophora</taxon>
        <taxon>Postciliodesmatophora</taxon>
        <taxon>Heterotrichea</taxon>
        <taxon>Heterotrichida</taxon>
        <taxon>Blepharismidae</taxon>
        <taxon>Blepharisma</taxon>
    </lineage>
</organism>
<evidence type="ECO:0000256" key="3">
    <source>
        <dbReference type="ARBA" id="ARBA00022692"/>
    </source>
</evidence>
<dbReference type="GO" id="GO:0016020">
    <property type="term" value="C:membrane"/>
    <property type="evidence" value="ECO:0007669"/>
    <property type="project" value="UniProtKB-SubCell"/>
</dbReference>
<feature type="transmembrane region" description="Helical" evidence="8">
    <location>
        <begin position="162"/>
        <end position="184"/>
    </location>
</feature>
<dbReference type="Pfam" id="PF01105">
    <property type="entry name" value="EMP24_GP25L"/>
    <property type="match status" value="1"/>
</dbReference>
<keyword evidence="3 7" id="KW-0812">Transmembrane</keyword>
<keyword evidence="4" id="KW-0732">Signal</keyword>
<feature type="domain" description="GOLD" evidence="9">
    <location>
        <begin position="24"/>
        <end position="105"/>
    </location>
</feature>
<evidence type="ECO:0000259" key="9">
    <source>
        <dbReference type="PROSITE" id="PS50866"/>
    </source>
</evidence>
<comment type="subcellular location">
    <subcellularLocation>
        <location evidence="1 7">Membrane</location>
        <topology evidence="1 7">Single-pass type I membrane protein</topology>
    </subcellularLocation>
</comment>
<evidence type="ECO:0000256" key="4">
    <source>
        <dbReference type="ARBA" id="ARBA00022729"/>
    </source>
</evidence>
<accession>A0AAU9KA51</accession>
<gene>
    <name evidence="10" type="ORF">BSTOLATCC_MIC65221</name>
</gene>